<dbReference type="InterPro" id="IPR042566">
    <property type="entry name" value="L1_C"/>
</dbReference>
<feature type="compositionally biased region" description="Basic and acidic residues" evidence="5">
    <location>
        <begin position="423"/>
        <end position="439"/>
    </location>
</feature>
<evidence type="ECO:0000256" key="5">
    <source>
        <dbReference type="SAM" id="MobiDB-lite"/>
    </source>
</evidence>
<sequence length="844" mass="95279">MSGVQSKAARLPKEPKEKPVAGADRDMDRDMAPSVDLKYNDVSAAMMKKFNALMEMQDMMFVEMRESLKNDLKEMLVKRTPPEVKSPEDRGEQREGRDSASEWPKPGEKVEEESSGTDEDPGNLTVKSENKSQLSRKQDKNQPHSIHTGKPSLERMGEALQRVVDWCSESGGHAGVQGEDPKNGEDKPAKETSYHQNKENPPNAPGDQRAGSGATLRLAADFSAATLEISKRWGSIFRLLRAEGLEPELRCSVKLAFKCEGEARTFSDLDSLRQFTSRKPFLKELLKDVLPPNGARNGGRRNELQERWGKTLGDTKHEAGRIASDSLSFLFVNEVEVASPSMKTDEEETLESKDKETLKLERQEASSLEEEEEIIDVEKISEGEASEMGEEEGSELEEEEESELEEQTSEEEEEDEDEEGEEHSDLSKEEEASVLHETEDSTFEGLTVVGEHGVEKITRTGEISLISLIVDSESEEEGNVKTTKKKETFHGLKELAFSYLVWDSKKKKLVKCQQGGATAMTSQGIRTPCLTLYLASPSEFLEAGSDGPKSHSRTNPSVPSQVTPLLMNMKKGRYKTPQTEELTAKEADLIRETEENFRKSVVGTIRKMQREVENIKKLYFFDVLNMKSSMDDLYSLACMIEARVNEQEDAVEGLTKETVELAKEIVDKERLREREDRLRSSNLRVIGIPEKENRENGAEDIIKEIMEENFAELEDQGLEIVCAHRIPNAVDEHRLTPRHILVKFWSAGDKQKILKASRAKKEITYRGSKIRLTADLSPGTIDARSQWSGIIKILQEEGFQPRILYPAKLAFDFKGKTKIFFDIEEFKKFISDIPFLKELLNNIV</sequence>
<name>A0A8C8T8X0_PERMB</name>
<feature type="domain" description="L1 transposable element dsRBD-like" evidence="7">
    <location>
        <begin position="224"/>
        <end position="288"/>
    </location>
</feature>
<dbReference type="PANTHER" id="PTHR11505">
    <property type="entry name" value="L1 TRANSPOSABLE ELEMENT-RELATED"/>
    <property type="match status" value="1"/>
</dbReference>
<dbReference type="FunFam" id="3.30.70.1820:FF:000002">
    <property type="entry name" value="LINE-1 retrotransposable element ORF1 protein"/>
    <property type="match status" value="1"/>
</dbReference>
<dbReference type="Pfam" id="PF02994">
    <property type="entry name" value="Transposase_22"/>
    <property type="match status" value="1"/>
</dbReference>
<feature type="region of interest" description="Disordered" evidence="5">
    <location>
        <begin position="1"/>
        <end position="35"/>
    </location>
</feature>
<evidence type="ECO:0000256" key="2">
    <source>
        <dbReference type="ARBA" id="ARBA00061640"/>
    </source>
</evidence>
<evidence type="ECO:0000313" key="9">
    <source>
        <dbReference type="Proteomes" id="UP000694547"/>
    </source>
</evidence>
<accession>A0A8C8T8X0</accession>
<feature type="compositionally biased region" description="Polar residues" evidence="5">
    <location>
        <begin position="125"/>
        <end position="135"/>
    </location>
</feature>
<feature type="compositionally biased region" description="Basic and acidic residues" evidence="5">
    <location>
        <begin position="350"/>
        <end position="364"/>
    </location>
</feature>
<comment type="similarity">
    <text evidence="2">Belongs to the transposase 22 family.</text>
</comment>
<feature type="compositionally biased region" description="Acidic residues" evidence="5">
    <location>
        <begin position="384"/>
        <end position="422"/>
    </location>
</feature>
<organism evidence="8 9">
    <name type="scientific">Peromyscus maniculatus bairdii</name>
    <name type="common">Prairie deer mouse</name>
    <dbReference type="NCBI Taxonomy" id="230844"/>
    <lineage>
        <taxon>Eukaryota</taxon>
        <taxon>Metazoa</taxon>
        <taxon>Chordata</taxon>
        <taxon>Craniata</taxon>
        <taxon>Vertebrata</taxon>
        <taxon>Euteleostomi</taxon>
        <taxon>Mammalia</taxon>
        <taxon>Eutheria</taxon>
        <taxon>Euarchontoglires</taxon>
        <taxon>Glires</taxon>
        <taxon>Rodentia</taxon>
        <taxon>Myomorpha</taxon>
        <taxon>Muroidea</taxon>
        <taxon>Cricetidae</taxon>
        <taxon>Neotominae</taxon>
        <taxon>Peromyscus</taxon>
    </lineage>
</organism>
<feature type="compositionally biased region" description="Basic and acidic residues" evidence="5">
    <location>
        <begin position="11"/>
        <end position="31"/>
    </location>
</feature>
<dbReference type="FunFam" id="3.30.250.20:FF:000002">
    <property type="entry name" value="LINE1 type transposase domain containing 1"/>
    <property type="match status" value="2"/>
</dbReference>
<proteinExistence type="inferred from homology"/>
<keyword evidence="1" id="KW-0597">Phosphoprotein</keyword>
<feature type="domain" description="L1 transposable element RRM" evidence="6">
    <location>
        <begin position="681"/>
        <end position="775"/>
    </location>
</feature>
<dbReference type="Gene3D" id="3.30.70.1820">
    <property type="entry name" value="L1 transposable element, RRM domain"/>
    <property type="match status" value="1"/>
</dbReference>
<feature type="region of interest" description="Disordered" evidence="5">
    <location>
        <begin position="73"/>
        <end position="211"/>
    </location>
</feature>
<reference evidence="8" key="2">
    <citation type="submission" date="2025-08" db="UniProtKB">
        <authorList>
            <consortium name="Ensembl"/>
        </authorList>
    </citation>
    <scope>IDENTIFICATION</scope>
</reference>
<dbReference type="Gene3D" id="3.30.250.20">
    <property type="entry name" value="L1 transposable element, C-terminal domain"/>
    <property type="match status" value="2"/>
</dbReference>
<reference evidence="8 9" key="1">
    <citation type="submission" date="2018-10" db="EMBL/GenBank/DDBJ databases">
        <title>Improved assembly of the deer mouse Peromyscus maniculatus genome.</title>
        <authorList>
            <person name="Lassance J.-M."/>
            <person name="Hoekstra H.E."/>
        </authorList>
    </citation>
    <scope>NUCLEOTIDE SEQUENCE [LARGE SCALE GENOMIC DNA]</scope>
</reference>
<feature type="compositionally biased region" description="Basic and acidic residues" evidence="5">
    <location>
        <begin position="179"/>
        <end position="198"/>
    </location>
</feature>
<reference evidence="8" key="3">
    <citation type="submission" date="2025-09" db="UniProtKB">
        <authorList>
            <consortium name="Ensembl"/>
        </authorList>
    </citation>
    <scope>IDENTIFICATION</scope>
</reference>
<evidence type="ECO:0000259" key="7">
    <source>
        <dbReference type="Pfam" id="PF17490"/>
    </source>
</evidence>
<evidence type="ECO:0000313" key="8">
    <source>
        <dbReference type="Ensembl" id="ENSPEMP00000005645.2"/>
    </source>
</evidence>
<dbReference type="InterPro" id="IPR004244">
    <property type="entry name" value="Transposase_22"/>
</dbReference>
<dbReference type="InterPro" id="IPR035300">
    <property type="entry name" value="L1_dsRBD"/>
</dbReference>
<dbReference type="Proteomes" id="UP000694547">
    <property type="component" value="Chromosome 2"/>
</dbReference>
<feature type="region of interest" description="Disordered" evidence="5">
    <location>
        <begin position="543"/>
        <end position="562"/>
    </location>
</feature>
<feature type="compositionally biased region" description="Basic and acidic residues" evidence="5">
    <location>
        <begin position="73"/>
        <end position="109"/>
    </location>
</feature>
<feature type="compositionally biased region" description="Polar residues" evidence="5">
    <location>
        <begin position="553"/>
        <end position="562"/>
    </location>
</feature>
<dbReference type="GeneTree" id="ENSGT01050000244818"/>
<dbReference type="AlphaFoldDB" id="A0A8C8T8X0"/>
<protein>
    <recommendedName>
        <fullName evidence="3">LINE-1 type transposase domain-containing protein 1</fullName>
    </recommendedName>
    <alternativeName>
        <fullName evidence="4">ES cell-associated protein 11</fullName>
    </alternativeName>
</protein>
<keyword evidence="9" id="KW-1185">Reference proteome</keyword>
<evidence type="ECO:0000256" key="3">
    <source>
        <dbReference type="ARBA" id="ARBA00073056"/>
    </source>
</evidence>
<dbReference type="Pfam" id="PF17490">
    <property type="entry name" value="Tnp_22_dsRBD"/>
    <property type="match status" value="2"/>
</dbReference>
<feature type="compositionally biased region" description="Acidic residues" evidence="5">
    <location>
        <begin position="110"/>
        <end position="121"/>
    </location>
</feature>
<evidence type="ECO:0000259" key="6">
    <source>
        <dbReference type="Pfam" id="PF02994"/>
    </source>
</evidence>
<dbReference type="Ensembl" id="ENSPEMT00000009720.2">
    <property type="protein sequence ID" value="ENSPEMP00000005645.2"/>
    <property type="gene ID" value="ENSPEMG00000008068.2"/>
</dbReference>
<evidence type="ECO:0000256" key="4">
    <source>
        <dbReference type="ARBA" id="ARBA00080263"/>
    </source>
</evidence>
<feature type="domain" description="L1 transposable element dsRBD-like" evidence="7">
    <location>
        <begin position="780"/>
        <end position="841"/>
    </location>
</feature>
<feature type="region of interest" description="Disordered" evidence="5">
    <location>
        <begin position="339"/>
        <end position="443"/>
    </location>
</feature>
<dbReference type="InterPro" id="IPR043636">
    <property type="entry name" value="L1_RRM_dom"/>
</dbReference>
<evidence type="ECO:0000256" key="1">
    <source>
        <dbReference type="ARBA" id="ARBA00022553"/>
    </source>
</evidence>